<dbReference type="CDD" id="cd06261">
    <property type="entry name" value="TM_PBP2"/>
    <property type="match status" value="1"/>
</dbReference>
<dbReference type="InterPro" id="IPR000515">
    <property type="entry name" value="MetI-like"/>
</dbReference>
<dbReference type="SUPFAM" id="SSF161098">
    <property type="entry name" value="MetI-like"/>
    <property type="match status" value="1"/>
</dbReference>
<sequence length="272" mass="29081">MEVSQLNPTRRIDLGGVAFRVLVAILYLFLLAPLLIVVVISFSSNQYISFPPQGFTWHWYEILPTKSLFTSGLQTSLITSSVTTLIVLAVGVPASLALQRFEFPGRSALSAFFLSPLLVPTIVLALGLVLVLGPIGLTNTYAGIVIGHVSITLPYVIRTTLMSLETSDTSSEEAARVLGADGARVFWTVTLPIILPGIIAGAVMAFIVSFDELVIALFVAQSGKPTLPVQLMNYVATSADAAVASLSVVLIIFSALIVVVLERLVGLRRALR</sequence>
<dbReference type="InterPro" id="IPR035906">
    <property type="entry name" value="MetI-like_sf"/>
</dbReference>
<keyword evidence="2 8" id="KW-0813">Transport</keyword>
<keyword evidence="4" id="KW-0997">Cell inner membrane</keyword>
<dbReference type="Gene3D" id="1.10.3720.10">
    <property type="entry name" value="MetI-like"/>
    <property type="match status" value="1"/>
</dbReference>
<comment type="similarity">
    <text evidence="8">Belongs to the binding-protein-dependent transport system permease family.</text>
</comment>
<evidence type="ECO:0000256" key="4">
    <source>
        <dbReference type="ARBA" id="ARBA00022519"/>
    </source>
</evidence>
<keyword evidence="6 8" id="KW-1133">Transmembrane helix</keyword>
<feature type="transmembrane region" description="Helical" evidence="8">
    <location>
        <begin position="77"/>
        <end position="98"/>
    </location>
</feature>
<name>A0A3M8LPN4_9MICO</name>
<accession>A0A3M8LPN4</accession>
<evidence type="ECO:0000256" key="6">
    <source>
        <dbReference type="ARBA" id="ARBA00022989"/>
    </source>
</evidence>
<evidence type="ECO:0000256" key="2">
    <source>
        <dbReference type="ARBA" id="ARBA00022448"/>
    </source>
</evidence>
<evidence type="ECO:0000313" key="10">
    <source>
        <dbReference type="EMBL" id="RNE67305.1"/>
    </source>
</evidence>
<keyword evidence="3" id="KW-1003">Cell membrane</keyword>
<evidence type="ECO:0000259" key="9">
    <source>
        <dbReference type="PROSITE" id="PS50928"/>
    </source>
</evidence>
<protein>
    <submittedName>
        <fullName evidence="10">ABC transporter permease</fullName>
    </submittedName>
</protein>
<dbReference type="Pfam" id="PF00528">
    <property type="entry name" value="BPD_transp_1"/>
    <property type="match status" value="1"/>
</dbReference>
<dbReference type="AlphaFoldDB" id="A0A3M8LPN4"/>
<keyword evidence="5 8" id="KW-0812">Transmembrane</keyword>
<feature type="transmembrane region" description="Helical" evidence="8">
    <location>
        <begin position="141"/>
        <end position="164"/>
    </location>
</feature>
<dbReference type="GO" id="GO:0055085">
    <property type="term" value="P:transmembrane transport"/>
    <property type="evidence" value="ECO:0007669"/>
    <property type="project" value="InterPro"/>
</dbReference>
<reference evidence="10 11" key="1">
    <citation type="submission" date="2018-11" db="EMBL/GenBank/DDBJ databases">
        <title>Cryobacterium sp. nov., isolated from rhizosphere soil of lettuce.</title>
        <authorList>
            <person name="Wang Y."/>
        </authorList>
    </citation>
    <scope>NUCLEOTIDE SEQUENCE [LARGE SCALE GENOMIC DNA]</scope>
    <source>
        <strain evidence="10 11">NEAU-85</strain>
    </source>
</reference>
<evidence type="ECO:0000256" key="1">
    <source>
        <dbReference type="ARBA" id="ARBA00004429"/>
    </source>
</evidence>
<dbReference type="EMBL" id="RDSR01000001">
    <property type="protein sequence ID" value="RNE67305.1"/>
    <property type="molecule type" value="Genomic_DNA"/>
</dbReference>
<feature type="domain" description="ABC transmembrane type-1" evidence="9">
    <location>
        <begin position="73"/>
        <end position="261"/>
    </location>
</feature>
<evidence type="ECO:0000256" key="3">
    <source>
        <dbReference type="ARBA" id="ARBA00022475"/>
    </source>
</evidence>
<evidence type="ECO:0000256" key="8">
    <source>
        <dbReference type="RuleBase" id="RU363032"/>
    </source>
</evidence>
<feature type="transmembrane region" description="Helical" evidence="8">
    <location>
        <begin position="21"/>
        <end position="42"/>
    </location>
</feature>
<comment type="caution">
    <text evidence="10">The sequence shown here is derived from an EMBL/GenBank/DDBJ whole genome shotgun (WGS) entry which is preliminary data.</text>
</comment>
<feature type="transmembrane region" description="Helical" evidence="8">
    <location>
        <begin position="241"/>
        <end position="261"/>
    </location>
</feature>
<keyword evidence="7 8" id="KW-0472">Membrane</keyword>
<evidence type="ECO:0000256" key="5">
    <source>
        <dbReference type="ARBA" id="ARBA00022692"/>
    </source>
</evidence>
<comment type="subcellular location">
    <subcellularLocation>
        <location evidence="1">Cell inner membrane</location>
        <topology evidence="1">Multi-pass membrane protein</topology>
    </subcellularLocation>
    <subcellularLocation>
        <location evidence="8">Cell membrane</location>
        <topology evidence="8">Multi-pass membrane protein</topology>
    </subcellularLocation>
</comment>
<organism evidence="10 11">
    <name type="scientific">Cryobacterium tepidiphilum</name>
    <dbReference type="NCBI Taxonomy" id="2486026"/>
    <lineage>
        <taxon>Bacteria</taxon>
        <taxon>Bacillati</taxon>
        <taxon>Actinomycetota</taxon>
        <taxon>Actinomycetes</taxon>
        <taxon>Micrococcales</taxon>
        <taxon>Microbacteriaceae</taxon>
        <taxon>Cryobacterium</taxon>
    </lineage>
</organism>
<gene>
    <name evidence="10" type="ORF">EEJ31_00540</name>
</gene>
<dbReference type="PROSITE" id="PS50928">
    <property type="entry name" value="ABC_TM1"/>
    <property type="match status" value="1"/>
</dbReference>
<feature type="transmembrane region" description="Helical" evidence="8">
    <location>
        <begin position="185"/>
        <end position="208"/>
    </location>
</feature>
<proteinExistence type="inferred from homology"/>
<dbReference type="OrthoDB" id="9810794at2"/>
<dbReference type="PANTHER" id="PTHR43357:SF4">
    <property type="entry name" value="INNER MEMBRANE ABC TRANSPORTER PERMEASE PROTEIN YDCV"/>
    <property type="match status" value="1"/>
</dbReference>
<evidence type="ECO:0000256" key="7">
    <source>
        <dbReference type="ARBA" id="ARBA00023136"/>
    </source>
</evidence>
<keyword evidence="11" id="KW-1185">Reference proteome</keyword>
<feature type="transmembrane region" description="Helical" evidence="8">
    <location>
        <begin position="110"/>
        <end position="135"/>
    </location>
</feature>
<dbReference type="PANTHER" id="PTHR43357">
    <property type="entry name" value="INNER MEMBRANE ABC TRANSPORTER PERMEASE PROTEIN YDCV"/>
    <property type="match status" value="1"/>
</dbReference>
<dbReference type="Proteomes" id="UP000279859">
    <property type="component" value="Unassembled WGS sequence"/>
</dbReference>
<evidence type="ECO:0000313" key="11">
    <source>
        <dbReference type="Proteomes" id="UP000279859"/>
    </source>
</evidence>
<dbReference type="GO" id="GO:0005886">
    <property type="term" value="C:plasma membrane"/>
    <property type="evidence" value="ECO:0007669"/>
    <property type="project" value="UniProtKB-SubCell"/>
</dbReference>